<keyword evidence="2" id="KW-1185">Reference proteome</keyword>
<accession>A0A923HUT1</accession>
<comment type="caution">
    <text evidence="1">The sequence shown here is derived from an EMBL/GenBank/DDBJ whole genome shotgun (WGS) entry which is preliminary data.</text>
</comment>
<organism evidence="1 2">
    <name type="scientific">Acetobacterium paludosum</name>
    <dbReference type="NCBI Taxonomy" id="52693"/>
    <lineage>
        <taxon>Bacteria</taxon>
        <taxon>Bacillati</taxon>
        <taxon>Bacillota</taxon>
        <taxon>Clostridia</taxon>
        <taxon>Eubacteriales</taxon>
        <taxon>Eubacteriaceae</taxon>
        <taxon>Acetobacterium</taxon>
    </lineage>
</organism>
<dbReference type="Proteomes" id="UP000616595">
    <property type="component" value="Unassembled WGS sequence"/>
</dbReference>
<dbReference type="RefSeq" id="WP_148565933.1">
    <property type="nucleotide sequence ID" value="NZ_RXYA01000002.1"/>
</dbReference>
<dbReference type="OrthoDB" id="2088226at2"/>
<dbReference type="EMBL" id="WJBD01000003">
    <property type="protein sequence ID" value="MBC3887562.1"/>
    <property type="molecule type" value="Genomic_DNA"/>
</dbReference>
<proteinExistence type="predicted"/>
<sequence>MRSEFIEKMIQAKKIEKEAFSSLLPTSVVGHMDVIEKEMKMMIWELVKECVVDAAHPGGEPKEEKKVKKVTIS</sequence>
<dbReference type="AlphaFoldDB" id="A0A923HUT1"/>
<evidence type="ECO:0000313" key="1">
    <source>
        <dbReference type="EMBL" id="MBC3887562.1"/>
    </source>
</evidence>
<reference evidence="1" key="1">
    <citation type="submission" date="2019-10" db="EMBL/GenBank/DDBJ databases">
        <authorList>
            <person name="Ross D.E."/>
            <person name="Gulliver D."/>
        </authorList>
    </citation>
    <scope>NUCLEOTIDE SEQUENCE</scope>
    <source>
        <strain evidence="1">DER-2019</strain>
    </source>
</reference>
<evidence type="ECO:0000313" key="2">
    <source>
        <dbReference type="Proteomes" id="UP000616595"/>
    </source>
</evidence>
<name>A0A923HUT1_9FIRM</name>
<protein>
    <submittedName>
        <fullName evidence="1">Uncharacterized protein</fullName>
    </submittedName>
</protein>
<reference evidence="1" key="2">
    <citation type="submission" date="2020-10" db="EMBL/GenBank/DDBJ databases">
        <title>Comparative genomics of the Acetobacterium genus.</title>
        <authorList>
            <person name="Marshall C."/>
            <person name="May H."/>
            <person name="Norman S."/>
        </authorList>
    </citation>
    <scope>NUCLEOTIDE SEQUENCE</scope>
    <source>
        <strain evidence="1">DER-2019</strain>
    </source>
</reference>
<gene>
    <name evidence="1" type="ORF">GH810_04490</name>
</gene>